<name>A0A9D2A2Q5_9BACE</name>
<dbReference type="Pfam" id="PF12895">
    <property type="entry name" value="ANAPC3"/>
    <property type="match status" value="1"/>
</dbReference>
<dbReference type="EMBL" id="DXCK01000045">
    <property type="protein sequence ID" value="HIZ01168.1"/>
    <property type="molecule type" value="Genomic_DNA"/>
</dbReference>
<protein>
    <submittedName>
        <fullName evidence="4">Tetratricopeptide repeat protein</fullName>
    </submittedName>
</protein>
<feature type="repeat" description="TPR" evidence="3">
    <location>
        <begin position="308"/>
        <end position="341"/>
    </location>
</feature>
<dbReference type="AlphaFoldDB" id="A0A9D2A2Q5"/>
<feature type="repeat" description="TPR" evidence="3">
    <location>
        <begin position="166"/>
        <end position="199"/>
    </location>
</feature>
<dbReference type="InterPro" id="IPR019734">
    <property type="entry name" value="TPR_rpt"/>
</dbReference>
<keyword evidence="2 3" id="KW-0802">TPR repeat</keyword>
<evidence type="ECO:0000256" key="1">
    <source>
        <dbReference type="ARBA" id="ARBA00022737"/>
    </source>
</evidence>
<dbReference type="Pfam" id="PF13181">
    <property type="entry name" value="TPR_8"/>
    <property type="match status" value="1"/>
</dbReference>
<evidence type="ECO:0000256" key="3">
    <source>
        <dbReference type="PROSITE-ProRule" id="PRU00339"/>
    </source>
</evidence>
<accession>A0A9D2A2Q5</accession>
<dbReference type="PROSITE" id="PS50005">
    <property type="entry name" value="TPR"/>
    <property type="match status" value="3"/>
</dbReference>
<feature type="repeat" description="TPR" evidence="3">
    <location>
        <begin position="375"/>
        <end position="408"/>
    </location>
</feature>
<reference evidence="4" key="1">
    <citation type="journal article" date="2021" name="PeerJ">
        <title>Extensive microbial diversity within the chicken gut microbiome revealed by metagenomics and culture.</title>
        <authorList>
            <person name="Gilroy R."/>
            <person name="Ravi A."/>
            <person name="Getino M."/>
            <person name="Pursley I."/>
            <person name="Horton D.L."/>
            <person name="Alikhan N.F."/>
            <person name="Baker D."/>
            <person name="Gharbi K."/>
            <person name="Hall N."/>
            <person name="Watson M."/>
            <person name="Adriaenssens E.M."/>
            <person name="Foster-Nyarko E."/>
            <person name="Jarju S."/>
            <person name="Secka A."/>
            <person name="Antonio M."/>
            <person name="Oren A."/>
            <person name="Chaudhuri R.R."/>
            <person name="La Ragione R."/>
            <person name="Hildebrand F."/>
            <person name="Pallen M.J."/>
        </authorList>
    </citation>
    <scope>NUCLEOTIDE SEQUENCE</scope>
    <source>
        <strain evidence="4">ChiHjej12B11-24981</strain>
    </source>
</reference>
<reference evidence="4" key="2">
    <citation type="submission" date="2021-04" db="EMBL/GenBank/DDBJ databases">
        <authorList>
            <person name="Gilroy R."/>
        </authorList>
    </citation>
    <scope>NUCLEOTIDE SEQUENCE</scope>
    <source>
        <strain evidence="4">ChiHjej12B11-24981</strain>
    </source>
</reference>
<dbReference type="PANTHER" id="PTHR44943:SF8">
    <property type="entry name" value="TPR REPEAT-CONTAINING PROTEIN MJ0263"/>
    <property type="match status" value="1"/>
</dbReference>
<dbReference type="Proteomes" id="UP000824023">
    <property type="component" value="Unassembled WGS sequence"/>
</dbReference>
<dbReference type="SMART" id="SM00028">
    <property type="entry name" value="TPR"/>
    <property type="match status" value="8"/>
</dbReference>
<evidence type="ECO:0000313" key="5">
    <source>
        <dbReference type="Proteomes" id="UP000824023"/>
    </source>
</evidence>
<dbReference type="InterPro" id="IPR011990">
    <property type="entry name" value="TPR-like_helical_dom_sf"/>
</dbReference>
<evidence type="ECO:0000256" key="2">
    <source>
        <dbReference type="ARBA" id="ARBA00022803"/>
    </source>
</evidence>
<sequence>MNKKNLLSGRERELQEMAERFEEAKQKQQSIYLDAEDLADLADWYSVRQKRDMAQEVADYGLKLHPGNISLLIEQAYLYLDDDNIETAQQIANQLDSTQTDTKILQAQIYILSNEESKATSLLDTIDERDDVDTMINVAYMYINVGLPQEALVWLKSGIKKYSDDEPFLSVLGDVYYGTKQYDKAIEVYNKLIDKNPYSAFYWFGLARCYFDQQMYNKAIEACDYAIISDEDFPDVYLMKGYAFFYLQNDEKALECFKKAGELGAVSQCFIDTLNGLAKSTEKKWEEALSYLQLALDEYENDIIISRAMLYANMAVCYRKMNQIQLSDQYWEKAHKADPEDADVHLLEGRMWLEERRYDKSFLCWKKALQYAPYALTWNEIGMACIENLYFEEGKEAFEKAKEMEPDFFQINEKLATTYLLLRDKKNFLKYNQLCEHPLTIDNLLEIQKLLSQEDKESFDQAIKNLLNALR</sequence>
<organism evidence="4 5">
    <name type="scientific">Candidatus Bacteroides merdipullorum</name>
    <dbReference type="NCBI Taxonomy" id="2838474"/>
    <lineage>
        <taxon>Bacteria</taxon>
        <taxon>Pseudomonadati</taxon>
        <taxon>Bacteroidota</taxon>
        <taxon>Bacteroidia</taxon>
        <taxon>Bacteroidales</taxon>
        <taxon>Bacteroidaceae</taxon>
        <taxon>Bacteroides</taxon>
    </lineage>
</organism>
<evidence type="ECO:0000313" key="4">
    <source>
        <dbReference type="EMBL" id="HIZ01168.1"/>
    </source>
</evidence>
<dbReference type="Gene3D" id="1.25.40.10">
    <property type="entry name" value="Tetratricopeptide repeat domain"/>
    <property type="match status" value="2"/>
</dbReference>
<dbReference type="PANTHER" id="PTHR44943">
    <property type="entry name" value="CELLULOSE SYNTHASE OPERON PROTEIN C"/>
    <property type="match status" value="1"/>
</dbReference>
<dbReference type="SUPFAM" id="SSF48452">
    <property type="entry name" value="TPR-like"/>
    <property type="match status" value="3"/>
</dbReference>
<dbReference type="InterPro" id="IPR051685">
    <property type="entry name" value="Ycf3/AcsC/BcsC/TPR_MFPF"/>
</dbReference>
<proteinExistence type="predicted"/>
<gene>
    <name evidence="4" type="ORF">H9819_02810</name>
</gene>
<comment type="caution">
    <text evidence="4">The sequence shown here is derived from an EMBL/GenBank/DDBJ whole genome shotgun (WGS) entry which is preliminary data.</text>
</comment>
<keyword evidence="1" id="KW-0677">Repeat</keyword>